<evidence type="ECO:0000256" key="9">
    <source>
        <dbReference type="ARBA" id="ARBA00022786"/>
    </source>
</evidence>
<evidence type="ECO:0000256" key="2">
    <source>
        <dbReference type="ARBA" id="ARBA00004123"/>
    </source>
</evidence>
<dbReference type="InterPro" id="IPR001202">
    <property type="entry name" value="WW_dom"/>
</dbReference>
<keyword evidence="9 13" id="KW-0833">Ubl conjugation pathway</keyword>
<evidence type="ECO:0000256" key="4">
    <source>
        <dbReference type="ARBA" id="ARBA00004496"/>
    </source>
</evidence>
<evidence type="ECO:0000256" key="15">
    <source>
        <dbReference type="SAM" id="Coils"/>
    </source>
</evidence>
<dbReference type="Ensembl" id="ENSCMUT00000003857.2">
    <property type="protein sequence ID" value="ENSCMUP00000003563.1"/>
    <property type="gene ID" value="ENSCMUG00000002409.2"/>
</dbReference>
<dbReference type="InterPro" id="IPR000008">
    <property type="entry name" value="C2_dom"/>
</dbReference>
<dbReference type="SMART" id="SM00239">
    <property type="entry name" value="C2"/>
    <property type="match status" value="1"/>
</dbReference>
<dbReference type="InterPro" id="IPR024928">
    <property type="entry name" value="E3_ub_ligase_SMURF1"/>
</dbReference>
<dbReference type="SUPFAM" id="SSF51045">
    <property type="entry name" value="WW domain"/>
    <property type="match status" value="4"/>
</dbReference>
<dbReference type="FunFam" id="3.90.1750.10:FF:000002">
    <property type="entry name" value="E3 ubiquitin-protein ligase"/>
    <property type="match status" value="1"/>
</dbReference>
<proteinExistence type="predicted"/>
<dbReference type="FunFam" id="3.30.2160.10:FF:000003">
    <property type="entry name" value="E3 ubiquitin-protein ligase"/>
    <property type="match status" value="1"/>
</dbReference>
<dbReference type="GO" id="GO:0070161">
    <property type="term" value="C:anchoring junction"/>
    <property type="evidence" value="ECO:0007669"/>
    <property type="project" value="UniProtKB-SubCell"/>
</dbReference>
<dbReference type="PANTHER" id="PTHR11254">
    <property type="entry name" value="HECT DOMAIN UBIQUITIN-PROTEIN LIGASE"/>
    <property type="match status" value="1"/>
</dbReference>
<dbReference type="GO" id="GO:0005634">
    <property type="term" value="C:nucleus"/>
    <property type="evidence" value="ECO:0007669"/>
    <property type="project" value="UniProtKB-SubCell"/>
</dbReference>
<reference evidence="18" key="1">
    <citation type="submission" date="2019-10" db="EMBL/GenBank/DDBJ databases">
        <title>Corvus moneduloides (New Caledonian crow) genome, bCorMon1, primary haplotype.</title>
        <authorList>
            <person name="Rutz C."/>
            <person name="Fungtammasan C."/>
            <person name="Mountcastle J."/>
            <person name="Formenti G."/>
            <person name="Chow W."/>
            <person name="Howe K."/>
            <person name="Steele M.P."/>
            <person name="Fernandes J."/>
            <person name="Gilbert M.T.P."/>
            <person name="Fedrigo O."/>
            <person name="Jarvis E.D."/>
            <person name="Gemmell N."/>
        </authorList>
    </citation>
    <scope>NUCLEOTIDE SEQUENCE [LARGE SCALE GENOMIC DNA]</scope>
</reference>
<name>A0A8C3GT19_CORMO</name>
<dbReference type="Gene3D" id="3.30.2160.10">
    <property type="entry name" value="Hect, E3 ligase catalytic domain"/>
    <property type="match status" value="1"/>
</dbReference>
<dbReference type="SUPFAM" id="SSF56204">
    <property type="entry name" value="Hect, E3 ligase catalytic domain"/>
    <property type="match status" value="1"/>
</dbReference>
<feature type="compositionally biased region" description="Low complexity" evidence="16">
    <location>
        <begin position="332"/>
        <end position="342"/>
    </location>
</feature>
<evidence type="ECO:0000256" key="8">
    <source>
        <dbReference type="ARBA" id="ARBA00022737"/>
    </source>
</evidence>
<evidence type="ECO:0000256" key="3">
    <source>
        <dbReference type="ARBA" id="ARBA00004282"/>
    </source>
</evidence>
<dbReference type="Gene3D" id="2.60.40.150">
    <property type="entry name" value="C2 domain"/>
    <property type="match status" value="1"/>
</dbReference>
<dbReference type="Gene3D" id="3.90.1750.10">
    <property type="entry name" value="Hect, E3 ligase catalytic domains"/>
    <property type="match status" value="1"/>
</dbReference>
<dbReference type="SMART" id="SM00456">
    <property type="entry name" value="WW"/>
    <property type="match status" value="4"/>
</dbReference>
<dbReference type="InterPro" id="IPR000569">
    <property type="entry name" value="HECT_dom"/>
</dbReference>
<dbReference type="Pfam" id="PF00168">
    <property type="entry name" value="C2"/>
    <property type="match status" value="1"/>
</dbReference>
<dbReference type="Pfam" id="PF00632">
    <property type="entry name" value="HECT"/>
    <property type="match status" value="1"/>
</dbReference>
<comment type="caution">
    <text evidence="14">Lacks conserved residue(s) required for the propagation of feature annotation.</text>
</comment>
<dbReference type="InterPro" id="IPR035983">
    <property type="entry name" value="Hect_E3_ubiquitin_ligase"/>
</dbReference>
<dbReference type="CTD" id="11059"/>
<keyword evidence="6" id="KW-0963">Cytoplasm</keyword>
<evidence type="ECO:0000256" key="6">
    <source>
        <dbReference type="ARBA" id="ARBA00022490"/>
    </source>
</evidence>
<dbReference type="SMART" id="SM00119">
    <property type="entry name" value="HECTc"/>
    <property type="match status" value="1"/>
</dbReference>
<comment type="pathway">
    <text evidence="5 13">Protein modification; protein ubiquitination.</text>
</comment>
<dbReference type="InterPro" id="IPR035892">
    <property type="entry name" value="C2_domain_sf"/>
</dbReference>
<dbReference type="InterPro" id="IPR050409">
    <property type="entry name" value="E3_ubiq-protein_ligase"/>
</dbReference>
<feature type="compositionally biased region" description="Polar residues" evidence="16">
    <location>
        <begin position="272"/>
        <end position="291"/>
    </location>
</feature>
<evidence type="ECO:0000256" key="1">
    <source>
        <dbReference type="ARBA" id="ARBA00000885"/>
    </source>
</evidence>
<dbReference type="FunFam" id="2.20.70.10:FF:000093">
    <property type="entry name" value="NEDD4-like E3 ubiquitin-protein ligase WWP1"/>
    <property type="match status" value="1"/>
</dbReference>
<evidence type="ECO:0000256" key="13">
    <source>
        <dbReference type="PIRNR" id="PIRNR001569"/>
    </source>
</evidence>
<keyword evidence="15" id="KW-0175">Coiled coil</keyword>
<dbReference type="PROSITE" id="PS50004">
    <property type="entry name" value="C2"/>
    <property type="match status" value="1"/>
</dbReference>
<dbReference type="CDD" id="cd00201">
    <property type="entry name" value="WW"/>
    <property type="match status" value="4"/>
</dbReference>
<dbReference type="AlphaFoldDB" id="A0A8C3GT19"/>
<sequence>MATASPRSDTSNNRNGRLQMQVTVSSAKLKRKKNWFGTTFYTELTADGEIKKTAKSSSSSNPKWDEQLTVNVTPQTTLEFRVWSHHTLKADALLGRATVDLKQALEVHNRKLEKVKEQLKLSLENKSGMVQTGELTVVLDGLVVEQESLTNLSSSATIEVQQNGGAVHESRDASARSSSRSPCDISNGIDNQVPSNSVIQNTFCVEAVNGDSSPSPNHVAARPKNTPVPKPLEAQPVNSTVNGESSAPAPEAGNSSVSEAPMGSVEAPVSSADCTNDTAEPQSATEATSCSESHASALPGVSAGLEPAAATDCAQPNARNSIAADAAKPRESSSTPSASAEPVRQQPGSASTEPLPPGWEQRKDPHGRTYYVDHNTRTTTWERPQPLPPGWERRVDDRGRVYYVDHNTRTTTWQRPTMESVRNFEQWQSQRNQLQGAMQQFNQRYLYSASMLSAENDPLGPLPPGWERRVDSNDRVYFVNHNTKTTQWEDPRTQGLQNEDPLPEGWEIRYTREGVRYFVDHNTRTTTFNDPRTGKSSVNKGPQIAYERSFRWKLAHFRYLCQSNALPSHVKINVSRQTLFEDSFQQIMALKPYDLRRRLYVIFRGEEGLDYGGLAREWFFLLSHEVLNPMYCLFEYAGKSNYCLQINPASTINPDHLSYFCFIGRFIAMALFHGKFIDTGFSLPFYKRMLSKKLTIKDLESIDTEFYNSLIWIRDNNIEECNLEMYFCVDMELLGKVTSHELKSGGSNILVTEENKEEYIGLMAEWRFSRGVREQTKAFLDGFNEVVPLQWLHYFDEKELEVMLCGMQEVDLADWQRNTVYRHYTRNSKQIIWFWQFVKETDNEVRMRLLQFVTGTCRLPLGGFAELMGSNGPQKFCIEKVGKETWLPRSHTWIILGKTWNEMFWQKPLRAKFGGKNTHLYPSMCRKEKS</sequence>
<dbReference type="FunFam" id="3.90.1750.10:FF:000026">
    <property type="entry name" value="E3 ubiquitin-protein ligase HACE1"/>
    <property type="match status" value="1"/>
</dbReference>
<keyword evidence="12" id="KW-0539">Nucleus</keyword>
<dbReference type="RefSeq" id="XP_031984569.1">
    <property type="nucleotide sequence ID" value="XM_032128678.1"/>
</dbReference>
<keyword evidence="18" id="KW-1185">Reference proteome</keyword>
<dbReference type="EC" id="2.3.2.26" evidence="13"/>
<dbReference type="CDD" id="cd00078">
    <property type="entry name" value="HECTc"/>
    <property type="match status" value="1"/>
</dbReference>
<dbReference type="PIRSF" id="PIRSF001569">
    <property type="entry name" value="E3_ub_ligase_SMURF1"/>
    <property type="match status" value="1"/>
</dbReference>
<dbReference type="PROSITE" id="PS50020">
    <property type="entry name" value="WW_DOMAIN_2"/>
    <property type="match status" value="4"/>
</dbReference>
<keyword evidence="8" id="KW-0677">Repeat</keyword>
<reference evidence="17" key="2">
    <citation type="submission" date="2025-08" db="UniProtKB">
        <authorList>
            <consortium name="Ensembl"/>
        </authorList>
    </citation>
    <scope>IDENTIFICATION</scope>
</reference>
<dbReference type="GeneID" id="116453354"/>
<evidence type="ECO:0000256" key="16">
    <source>
        <dbReference type="SAM" id="MobiDB-lite"/>
    </source>
</evidence>
<evidence type="ECO:0000256" key="7">
    <source>
        <dbReference type="ARBA" id="ARBA00022679"/>
    </source>
</evidence>
<evidence type="ECO:0000313" key="17">
    <source>
        <dbReference type="Ensembl" id="ENSCMUP00000003563.1"/>
    </source>
</evidence>
<dbReference type="GO" id="GO:0061630">
    <property type="term" value="F:ubiquitin protein ligase activity"/>
    <property type="evidence" value="ECO:0007669"/>
    <property type="project" value="UniProtKB-EC"/>
</dbReference>
<dbReference type="SUPFAM" id="SSF49562">
    <property type="entry name" value="C2 domain (Calcium/lipid-binding domain, CaLB)"/>
    <property type="match status" value="1"/>
</dbReference>
<feature type="compositionally biased region" description="Polar residues" evidence="16">
    <location>
        <begin position="236"/>
        <end position="245"/>
    </location>
</feature>
<feature type="region of interest" description="Disordered" evidence="16">
    <location>
        <begin position="323"/>
        <end position="393"/>
    </location>
</feature>
<dbReference type="CDD" id="cd04021">
    <property type="entry name" value="C2_E3_ubiquitin_ligase"/>
    <property type="match status" value="1"/>
</dbReference>
<dbReference type="GO" id="GO:0016567">
    <property type="term" value="P:protein ubiquitination"/>
    <property type="evidence" value="ECO:0007669"/>
    <property type="project" value="UniProtKB-UniPathway"/>
</dbReference>
<evidence type="ECO:0000313" key="18">
    <source>
        <dbReference type="Proteomes" id="UP000694553"/>
    </source>
</evidence>
<keyword evidence="11" id="KW-0965">Cell junction</keyword>
<feature type="region of interest" description="Disordered" evidence="16">
    <location>
        <begin position="209"/>
        <end position="291"/>
    </location>
</feature>
<reference evidence="17" key="3">
    <citation type="submission" date="2025-09" db="UniProtKB">
        <authorList>
            <consortium name="Ensembl"/>
        </authorList>
    </citation>
    <scope>IDENTIFICATION</scope>
</reference>
<dbReference type="FunFam" id="2.20.70.10:FF:000009">
    <property type="entry name" value="E3 ubiquitin-protein ligase"/>
    <property type="match status" value="1"/>
</dbReference>
<dbReference type="FunFam" id="2.20.70.10:FF:000005">
    <property type="entry name" value="E3 ubiquitin-protein ligase"/>
    <property type="match status" value="1"/>
</dbReference>
<evidence type="ECO:0000256" key="14">
    <source>
        <dbReference type="PROSITE-ProRule" id="PRU00104"/>
    </source>
</evidence>
<dbReference type="InterPro" id="IPR036020">
    <property type="entry name" value="WW_dom_sf"/>
</dbReference>
<protein>
    <recommendedName>
        <fullName evidence="13">E3 ubiquitin-protein ligase</fullName>
        <ecNumber evidence="13">2.3.2.26</ecNumber>
    </recommendedName>
</protein>
<dbReference type="FunFam" id="2.60.40.150:FF:000122">
    <property type="entry name" value="E3 ubiquitin-protein ligase"/>
    <property type="match status" value="1"/>
</dbReference>
<evidence type="ECO:0000256" key="11">
    <source>
        <dbReference type="ARBA" id="ARBA00022949"/>
    </source>
</evidence>
<dbReference type="UniPathway" id="UPA00143"/>
<keyword evidence="10" id="KW-0832">Ubl conjugation</keyword>
<dbReference type="Proteomes" id="UP000694553">
    <property type="component" value="Unassembled WGS sequence"/>
</dbReference>
<dbReference type="OrthoDB" id="423283at2759"/>
<evidence type="ECO:0000256" key="10">
    <source>
        <dbReference type="ARBA" id="ARBA00022843"/>
    </source>
</evidence>
<evidence type="ECO:0000256" key="12">
    <source>
        <dbReference type="ARBA" id="ARBA00023242"/>
    </source>
</evidence>
<dbReference type="PROSITE" id="PS01159">
    <property type="entry name" value="WW_DOMAIN_1"/>
    <property type="match status" value="4"/>
</dbReference>
<feature type="coiled-coil region" evidence="15">
    <location>
        <begin position="98"/>
        <end position="125"/>
    </location>
</feature>
<dbReference type="RefSeq" id="XP_031984577.1">
    <property type="nucleotide sequence ID" value="XM_032128686.1"/>
</dbReference>
<dbReference type="GO" id="GO:0043161">
    <property type="term" value="P:proteasome-mediated ubiquitin-dependent protein catabolic process"/>
    <property type="evidence" value="ECO:0007669"/>
    <property type="project" value="TreeGrafter"/>
</dbReference>
<comment type="catalytic activity">
    <reaction evidence="1 13">
        <text>S-ubiquitinyl-[E2 ubiquitin-conjugating enzyme]-L-cysteine + [acceptor protein]-L-lysine = [E2 ubiquitin-conjugating enzyme]-L-cysteine + N(6)-ubiquitinyl-[acceptor protein]-L-lysine.</text>
        <dbReference type="EC" id="2.3.2.26"/>
    </reaction>
</comment>
<gene>
    <name evidence="17" type="primary">WWP1</name>
</gene>
<dbReference type="GO" id="GO:0005737">
    <property type="term" value="C:cytoplasm"/>
    <property type="evidence" value="ECO:0007669"/>
    <property type="project" value="UniProtKB-SubCell"/>
</dbReference>
<organism evidence="17 18">
    <name type="scientific">Corvus moneduloides</name>
    <name type="common">New Caledonian crow</name>
    <dbReference type="NCBI Taxonomy" id="1196302"/>
    <lineage>
        <taxon>Eukaryota</taxon>
        <taxon>Metazoa</taxon>
        <taxon>Chordata</taxon>
        <taxon>Craniata</taxon>
        <taxon>Vertebrata</taxon>
        <taxon>Euteleostomi</taxon>
        <taxon>Archelosauria</taxon>
        <taxon>Archosauria</taxon>
        <taxon>Dinosauria</taxon>
        <taxon>Saurischia</taxon>
        <taxon>Theropoda</taxon>
        <taxon>Coelurosauria</taxon>
        <taxon>Aves</taxon>
        <taxon>Neognathae</taxon>
        <taxon>Neoaves</taxon>
        <taxon>Telluraves</taxon>
        <taxon>Australaves</taxon>
        <taxon>Passeriformes</taxon>
        <taxon>Corvoidea</taxon>
        <taxon>Corvidae</taxon>
        <taxon>Corvus</taxon>
    </lineage>
</organism>
<feature type="region of interest" description="Disordered" evidence="16">
    <location>
        <begin position="159"/>
        <end position="194"/>
    </location>
</feature>
<dbReference type="PROSITE" id="PS50237">
    <property type="entry name" value="HECT"/>
    <property type="match status" value="1"/>
</dbReference>
<dbReference type="Gene3D" id="3.30.2410.10">
    <property type="entry name" value="Hect, E3 ligase catalytic domain"/>
    <property type="match status" value="1"/>
</dbReference>
<accession>A0A8C3GT19</accession>
<comment type="subcellular location">
    <subcellularLocation>
        <location evidence="3">Cell junction</location>
    </subcellularLocation>
    <subcellularLocation>
        <location evidence="4">Cytoplasm</location>
    </subcellularLocation>
    <subcellularLocation>
        <location evidence="2">Nucleus</location>
    </subcellularLocation>
</comment>
<dbReference type="Gene3D" id="2.20.70.10">
    <property type="match status" value="3"/>
</dbReference>
<evidence type="ECO:0000256" key="5">
    <source>
        <dbReference type="ARBA" id="ARBA00004906"/>
    </source>
</evidence>
<dbReference type="PANTHER" id="PTHR11254:SF299">
    <property type="entry name" value="NEDD4-LIKE E3 UBIQUITIN-PROTEIN LIGASE WWP1"/>
    <property type="match status" value="1"/>
</dbReference>
<dbReference type="OMA" id="NMAIEMT"/>
<dbReference type="Pfam" id="PF00397">
    <property type="entry name" value="WW"/>
    <property type="match status" value="4"/>
</dbReference>
<keyword evidence="7 13" id="KW-0808">Transferase</keyword>